<dbReference type="FunFam" id="3.30.160.60:FF:000446">
    <property type="entry name" value="Zinc finger protein"/>
    <property type="match status" value="1"/>
</dbReference>
<dbReference type="InterPro" id="IPR036236">
    <property type="entry name" value="Znf_C2H2_sf"/>
</dbReference>
<accession>A0AA88LH92</accession>
<feature type="region of interest" description="Disordered" evidence="10">
    <location>
        <begin position="330"/>
        <end position="355"/>
    </location>
</feature>
<feature type="binding site" evidence="9">
    <location>
        <position position="10"/>
    </location>
    <ligand>
        <name>Zn(2+)</name>
        <dbReference type="ChEBI" id="CHEBI:29105"/>
    </ligand>
</feature>
<evidence type="ECO:0000256" key="6">
    <source>
        <dbReference type="ARBA" id="ARBA00023125"/>
    </source>
</evidence>
<feature type="binding site" evidence="9">
    <location>
        <position position="13"/>
    </location>
    <ligand>
        <name>Zn(2+)</name>
        <dbReference type="ChEBI" id="CHEBI:29105"/>
    </ligand>
</feature>
<dbReference type="SMART" id="SM00868">
    <property type="entry name" value="zf-AD"/>
    <property type="match status" value="1"/>
</dbReference>
<feature type="region of interest" description="Disordered" evidence="10">
    <location>
        <begin position="670"/>
        <end position="694"/>
    </location>
</feature>
<feature type="domain" description="C2H2-type" evidence="11">
    <location>
        <begin position="583"/>
        <end position="611"/>
    </location>
</feature>
<evidence type="ECO:0000256" key="9">
    <source>
        <dbReference type="PROSITE-ProRule" id="PRU01263"/>
    </source>
</evidence>
<gene>
    <name evidence="13" type="ORF">QYM36_007660</name>
</gene>
<feature type="domain" description="C2H2-type" evidence="11">
    <location>
        <begin position="612"/>
        <end position="641"/>
    </location>
</feature>
<feature type="domain" description="ZAD" evidence="12">
    <location>
        <begin position="8"/>
        <end position="89"/>
    </location>
</feature>
<evidence type="ECO:0000259" key="11">
    <source>
        <dbReference type="PROSITE" id="PS50157"/>
    </source>
</evidence>
<dbReference type="GO" id="GO:0006357">
    <property type="term" value="P:regulation of transcription by RNA polymerase II"/>
    <property type="evidence" value="ECO:0007669"/>
    <property type="project" value="TreeGrafter"/>
</dbReference>
<dbReference type="Gene3D" id="3.30.160.60">
    <property type="entry name" value="Classic Zinc Finger"/>
    <property type="match status" value="3"/>
</dbReference>
<reference evidence="13" key="1">
    <citation type="submission" date="2023-07" db="EMBL/GenBank/DDBJ databases">
        <title>Chromosome-level genome assembly of Artemia franciscana.</title>
        <authorList>
            <person name="Jo E."/>
        </authorList>
    </citation>
    <scope>NUCLEOTIDE SEQUENCE</scope>
    <source>
        <tissue evidence="13">Whole body</tissue>
    </source>
</reference>
<keyword evidence="2 9" id="KW-0479">Metal-binding</keyword>
<protein>
    <recommendedName>
        <fullName evidence="15">Zinc finger protein</fullName>
    </recommendedName>
</protein>
<dbReference type="SUPFAM" id="SSF57716">
    <property type="entry name" value="Glucocorticoid receptor-like (DNA-binding domain)"/>
    <property type="match status" value="1"/>
</dbReference>
<evidence type="ECO:0000256" key="8">
    <source>
        <dbReference type="PROSITE-ProRule" id="PRU00042"/>
    </source>
</evidence>
<evidence type="ECO:0000256" key="4">
    <source>
        <dbReference type="ARBA" id="ARBA00022771"/>
    </source>
</evidence>
<evidence type="ECO:0000313" key="13">
    <source>
        <dbReference type="EMBL" id="KAK2726884.1"/>
    </source>
</evidence>
<evidence type="ECO:0000256" key="1">
    <source>
        <dbReference type="ARBA" id="ARBA00004123"/>
    </source>
</evidence>
<evidence type="ECO:0000256" key="7">
    <source>
        <dbReference type="ARBA" id="ARBA00023242"/>
    </source>
</evidence>
<dbReference type="EMBL" id="JAVRJZ010000001">
    <property type="protein sequence ID" value="KAK2726884.1"/>
    <property type="molecule type" value="Genomic_DNA"/>
</dbReference>
<dbReference type="PANTHER" id="PTHR24390:SF159">
    <property type="entry name" value="GROWTH FACTOR INDEPENDENT 1 TRANSCRIPTIONAL REPRESSOR"/>
    <property type="match status" value="1"/>
</dbReference>
<dbReference type="InterPro" id="IPR012934">
    <property type="entry name" value="Znf_AD"/>
</dbReference>
<keyword evidence="4 8" id="KW-0863">Zinc-finger</keyword>
<evidence type="ECO:0000256" key="5">
    <source>
        <dbReference type="ARBA" id="ARBA00022833"/>
    </source>
</evidence>
<dbReference type="InterPro" id="IPR013087">
    <property type="entry name" value="Znf_C2H2_type"/>
</dbReference>
<comment type="caution">
    <text evidence="13">The sequence shown here is derived from an EMBL/GenBank/DDBJ whole genome shotgun (WGS) entry which is preliminary data.</text>
</comment>
<dbReference type="SUPFAM" id="SSF57667">
    <property type="entry name" value="beta-beta-alpha zinc fingers"/>
    <property type="match status" value="2"/>
</dbReference>
<comment type="subcellular location">
    <subcellularLocation>
        <location evidence="1">Nucleus</location>
    </subcellularLocation>
</comment>
<dbReference type="SMART" id="SM00355">
    <property type="entry name" value="ZnF_C2H2"/>
    <property type="match status" value="6"/>
</dbReference>
<name>A0AA88LH92_ARTSF</name>
<dbReference type="PROSITE" id="PS51915">
    <property type="entry name" value="ZAD"/>
    <property type="match status" value="1"/>
</dbReference>
<feature type="binding site" evidence="9">
    <location>
        <position position="65"/>
    </location>
    <ligand>
        <name>Zn(2+)</name>
        <dbReference type="ChEBI" id="CHEBI:29105"/>
    </ligand>
</feature>
<evidence type="ECO:0000256" key="2">
    <source>
        <dbReference type="ARBA" id="ARBA00022723"/>
    </source>
</evidence>
<feature type="binding site" evidence="9">
    <location>
        <position position="62"/>
    </location>
    <ligand>
        <name>Zn(2+)</name>
        <dbReference type="ChEBI" id="CHEBI:29105"/>
    </ligand>
</feature>
<dbReference type="GO" id="GO:0005634">
    <property type="term" value="C:nucleus"/>
    <property type="evidence" value="ECO:0007669"/>
    <property type="project" value="UniProtKB-SubCell"/>
</dbReference>
<dbReference type="GO" id="GO:0000978">
    <property type="term" value="F:RNA polymerase II cis-regulatory region sequence-specific DNA binding"/>
    <property type="evidence" value="ECO:0007669"/>
    <property type="project" value="TreeGrafter"/>
</dbReference>
<keyword evidence="7" id="KW-0539">Nucleus</keyword>
<feature type="domain" description="C2H2-type" evidence="11">
    <location>
        <begin position="555"/>
        <end position="582"/>
    </location>
</feature>
<dbReference type="PANTHER" id="PTHR24390">
    <property type="entry name" value="ZINC FINGER PROTEIN"/>
    <property type="match status" value="1"/>
</dbReference>
<proteinExistence type="predicted"/>
<keyword evidence="5 9" id="KW-0862">Zinc</keyword>
<evidence type="ECO:0000256" key="10">
    <source>
        <dbReference type="SAM" id="MobiDB-lite"/>
    </source>
</evidence>
<dbReference type="AlphaFoldDB" id="A0AA88LH92"/>
<dbReference type="GO" id="GO:0008270">
    <property type="term" value="F:zinc ion binding"/>
    <property type="evidence" value="ECO:0007669"/>
    <property type="project" value="UniProtKB-UniRule"/>
</dbReference>
<dbReference type="Gene3D" id="3.40.1800.20">
    <property type="match status" value="1"/>
</dbReference>
<evidence type="ECO:0000313" key="14">
    <source>
        <dbReference type="Proteomes" id="UP001187531"/>
    </source>
</evidence>
<sequence>MGSTSNILICRLCHCEGLAEDFQELFVLVSDGRVQTHPVTQKIERFLEFEIKLDDPLPKRICKACELRIDQWSQFFQSCHALFEELQARLVQAQLIDRSQIDWTADRLKEEWNGTSQTERWDTMVSIVPIKKSSLSSHRKDFLDQEPSPSSDCYTGINGLLKAAEVTSLEENRPMEDVIEHGRKSRLDAQPSNNSYSNFYSYSSINESFTEDETIDNASPLGPINLTGSHYEEEQVHQWRHKAENSQLNSPDSEGKISVVTSKTNMTAEELVNLLSNRNLLPKGHLTQALMSQHIGVSSGQILQELDQKQFNSTRNNAVEPAMLCDTECPGSFSNSEEGSAEDWGSTGNSVGHSEQDARYVPVLATTGNPPETQDQEPDQPRVSIPVTVEQMQNPRILSQKELTELSSLFERGDKQGILAFIVKATKQTVRLWRCTRCSASIEGLMKHLEDHYVMIHNVEPQYECDLCDTVLLNSHQYSRHWASHIPIKRCDICNKVAGNLYSVSCGEGNQRRVVCETCGRRYIMPTMEPLTSSLSPSLVRSSKRSNSGSEDGKFACNVCGKRLKSKQTLNTHMLLHKEDTASECPDCSRVFSTKAELKSHRSLEHEKDKRFVCPVSECQKRFKTRVALKGHETLHTGEKPYKCPICPKEIRAQSNFYTHLKVHRKRGEEIPPSMSHFGGGGGIRKSSPEATYQHKAPDIVIQKRLENFSTDGRIELSPGSEFTESPAASDLSLRTNQVSHSPWTYDLEQ</sequence>
<evidence type="ECO:0000256" key="3">
    <source>
        <dbReference type="ARBA" id="ARBA00022737"/>
    </source>
</evidence>
<keyword evidence="3" id="KW-0677">Repeat</keyword>
<evidence type="ECO:0000259" key="12">
    <source>
        <dbReference type="PROSITE" id="PS51915"/>
    </source>
</evidence>
<feature type="region of interest" description="Disordered" evidence="10">
    <location>
        <begin position="713"/>
        <end position="736"/>
    </location>
</feature>
<dbReference type="Pfam" id="PF00096">
    <property type="entry name" value="zf-C2H2"/>
    <property type="match status" value="3"/>
</dbReference>
<keyword evidence="14" id="KW-1185">Reference proteome</keyword>
<keyword evidence="6" id="KW-0238">DNA-binding</keyword>
<feature type="domain" description="C2H2-type" evidence="11">
    <location>
        <begin position="642"/>
        <end position="669"/>
    </location>
</feature>
<dbReference type="PROSITE" id="PS50157">
    <property type="entry name" value="ZINC_FINGER_C2H2_2"/>
    <property type="match status" value="4"/>
</dbReference>
<dbReference type="Pfam" id="PF07776">
    <property type="entry name" value="zf-AD"/>
    <property type="match status" value="1"/>
</dbReference>
<dbReference type="PROSITE" id="PS00028">
    <property type="entry name" value="ZINC_FINGER_C2H2_1"/>
    <property type="match status" value="5"/>
</dbReference>
<dbReference type="GO" id="GO:0003700">
    <property type="term" value="F:DNA-binding transcription factor activity"/>
    <property type="evidence" value="ECO:0007669"/>
    <property type="project" value="TreeGrafter"/>
</dbReference>
<dbReference type="Proteomes" id="UP001187531">
    <property type="component" value="Unassembled WGS sequence"/>
</dbReference>
<organism evidence="13 14">
    <name type="scientific">Artemia franciscana</name>
    <name type="common">Brine shrimp</name>
    <name type="synonym">Artemia sanfranciscana</name>
    <dbReference type="NCBI Taxonomy" id="6661"/>
    <lineage>
        <taxon>Eukaryota</taxon>
        <taxon>Metazoa</taxon>
        <taxon>Ecdysozoa</taxon>
        <taxon>Arthropoda</taxon>
        <taxon>Crustacea</taxon>
        <taxon>Branchiopoda</taxon>
        <taxon>Anostraca</taxon>
        <taxon>Artemiidae</taxon>
        <taxon>Artemia</taxon>
    </lineage>
</organism>
<evidence type="ECO:0008006" key="15">
    <source>
        <dbReference type="Google" id="ProtNLM"/>
    </source>
</evidence>